<comment type="subcellular location">
    <subcellularLocation>
        <location evidence="1">Cell inner membrane</location>
        <topology evidence="1">Single-pass membrane protein</topology>
    </subcellularLocation>
</comment>
<name>A0A158H6V8_9BURK</name>
<dbReference type="AlphaFoldDB" id="A0A158H6V8"/>
<organism evidence="10 11">
    <name type="scientific">Caballeronia udeis</name>
    <dbReference type="NCBI Taxonomy" id="1232866"/>
    <lineage>
        <taxon>Bacteria</taxon>
        <taxon>Pseudomonadati</taxon>
        <taxon>Pseudomonadota</taxon>
        <taxon>Betaproteobacteria</taxon>
        <taxon>Burkholderiales</taxon>
        <taxon>Burkholderiaceae</taxon>
        <taxon>Caballeronia</taxon>
    </lineage>
</organism>
<comment type="similarity">
    <text evidence="2">Belongs to the ElaB/YgaM/YqjD family.</text>
</comment>
<accession>A0A158H6V8</accession>
<dbReference type="GO" id="GO:0043022">
    <property type="term" value="F:ribosome binding"/>
    <property type="evidence" value="ECO:0007669"/>
    <property type="project" value="InterPro"/>
</dbReference>
<dbReference type="InterPro" id="IPR043605">
    <property type="entry name" value="DUF883_C"/>
</dbReference>
<dbReference type="InterPro" id="IPR043604">
    <property type="entry name" value="DUF883_N"/>
</dbReference>
<evidence type="ECO:0000256" key="3">
    <source>
        <dbReference type="ARBA" id="ARBA00022475"/>
    </source>
</evidence>
<evidence type="ECO:0000256" key="4">
    <source>
        <dbReference type="ARBA" id="ARBA00022519"/>
    </source>
</evidence>
<dbReference type="Proteomes" id="UP000054683">
    <property type="component" value="Unassembled WGS sequence"/>
</dbReference>
<dbReference type="PANTHER" id="PTHR35893">
    <property type="entry name" value="INNER MEMBRANE PROTEIN-RELATED"/>
    <property type="match status" value="1"/>
</dbReference>
<feature type="domain" description="DUF883" evidence="9">
    <location>
        <begin position="102"/>
        <end position="128"/>
    </location>
</feature>
<sequence>MMRAHPTAHSSEIFDVNGKGFHNMSQTTAQMSLGKQKIIEDIKVLLNDSEELVRLSALLPAEGVDALRTRLRDHVDAARNALETAQSSAQERYRASLDGTVQYTRDNPWQALGIAAGIGFLAGILVSR</sequence>
<gene>
    <name evidence="10" type="ORF">AWB69_03915</name>
</gene>
<feature type="domain" description="DUF883" evidence="8">
    <location>
        <begin position="36"/>
        <end position="86"/>
    </location>
</feature>
<keyword evidence="3" id="KW-1003">Cell membrane</keyword>
<evidence type="ECO:0000313" key="10">
    <source>
        <dbReference type="EMBL" id="SAL39470.1"/>
    </source>
</evidence>
<evidence type="ECO:0000256" key="7">
    <source>
        <dbReference type="ARBA" id="ARBA00023136"/>
    </source>
</evidence>
<evidence type="ECO:0000256" key="6">
    <source>
        <dbReference type="ARBA" id="ARBA00022989"/>
    </source>
</evidence>
<evidence type="ECO:0000259" key="8">
    <source>
        <dbReference type="Pfam" id="PF05957"/>
    </source>
</evidence>
<evidence type="ECO:0000259" key="9">
    <source>
        <dbReference type="Pfam" id="PF19029"/>
    </source>
</evidence>
<dbReference type="PANTHER" id="PTHR35893:SF3">
    <property type="entry name" value="INNER MEMBRANE PROTEIN"/>
    <property type="match status" value="1"/>
</dbReference>
<dbReference type="Pfam" id="PF19029">
    <property type="entry name" value="DUF883_C"/>
    <property type="match status" value="1"/>
</dbReference>
<evidence type="ECO:0000313" key="11">
    <source>
        <dbReference type="Proteomes" id="UP000054683"/>
    </source>
</evidence>
<reference evidence="10 11" key="1">
    <citation type="submission" date="2016-01" db="EMBL/GenBank/DDBJ databases">
        <authorList>
            <person name="Oliw E.H."/>
        </authorList>
    </citation>
    <scope>NUCLEOTIDE SEQUENCE [LARGE SCALE GENOMIC DNA]</scope>
    <source>
        <strain evidence="10">LMG 27134</strain>
    </source>
</reference>
<evidence type="ECO:0000256" key="2">
    <source>
        <dbReference type="ARBA" id="ARBA00010423"/>
    </source>
</evidence>
<dbReference type="GO" id="GO:0005886">
    <property type="term" value="C:plasma membrane"/>
    <property type="evidence" value="ECO:0007669"/>
    <property type="project" value="UniProtKB-SubCell"/>
</dbReference>
<dbReference type="InterPro" id="IPR010279">
    <property type="entry name" value="YqjD/ElaB"/>
</dbReference>
<keyword evidence="7" id="KW-0472">Membrane</keyword>
<evidence type="ECO:0000256" key="5">
    <source>
        <dbReference type="ARBA" id="ARBA00022692"/>
    </source>
</evidence>
<proteinExistence type="inferred from homology"/>
<dbReference type="EMBL" id="FCOK02000025">
    <property type="protein sequence ID" value="SAL39470.1"/>
    <property type="molecule type" value="Genomic_DNA"/>
</dbReference>
<keyword evidence="4" id="KW-0997">Cell inner membrane</keyword>
<protein>
    <submittedName>
        <fullName evidence="10">Membrane protein</fullName>
    </submittedName>
</protein>
<keyword evidence="5" id="KW-0812">Transmembrane</keyword>
<evidence type="ECO:0000256" key="1">
    <source>
        <dbReference type="ARBA" id="ARBA00004377"/>
    </source>
</evidence>
<dbReference type="Pfam" id="PF05957">
    <property type="entry name" value="DUF883"/>
    <property type="match status" value="1"/>
</dbReference>
<keyword evidence="6" id="KW-1133">Transmembrane helix</keyword>